<name>A0A0P9CTR3_9CHLR</name>
<evidence type="ECO:0000256" key="1">
    <source>
        <dbReference type="SAM" id="Phobius"/>
    </source>
</evidence>
<dbReference type="EMBL" id="LJCR01001975">
    <property type="protein sequence ID" value="KPV49427.1"/>
    <property type="molecule type" value="Genomic_DNA"/>
</dbReference>
<dbReference type="Proteomes" id="UP000050509">
    <property type="component" value="Unassembled WGS sequence"/>
</dbReference>
<evidence type="ECO:0000313" key="2">
    <source>
        <dbReference type="EMBL" id="KPV49427.1"/>
    </source>
</evidence>
<evidence type="ECO:0000313" key="3">
    <source>
        <dbReference type="Proteomes" id="UP000050509"/>
    </source>
</evidence>
<keyword evidence="1" id="KW-0812">Transmembrane</keyword>
<accession>A0A0P9CTR3</accession>
<feature type="transmembrane region" description="Helical" evidence="1">
    <location>
        <begin position="225"/>
        <end position="246"/>
    </location>
</feature>
<comment type="caution">
    <text evidence="2">The sequence shown here is derived from an EMBL/GenBank/DDBJ whole genome shotgun (WGS) entry which is preliminary data.</text>
</comment>
<proteinExistence type="predicted"/>
<dbReference type="AlphaFoldDB" id="A0A0P9CTR3"/>
<organism evidence="2 3">
    <name type="scientific">Kouleothrix aurantiaca</name>
    <dbReference type="NCBI Taxonomy" id="186479"/>
    <lineage>
        <taxon>Bacteria</taxon>
        <taxon>Bacillati</taxon>
        <taxon>Chloroflexota</taxon>
        <taxon>Chloroflexia</taxon>
        <taxon>Chloroflexales</taxon>
        <taxon>Roseiflexineae</taxon>
        <taxon>Roseiflexaceae</taxon>
        <taxon>Kouleothrix</taxon>
    </lineage>
</organism>
<protein>
    <submittedName>
        <fullName evidence="2">Uncharacterized protein</fullName>
    </submittedName>
</protein>
<feature type="non-terminal residue" evidence="2">
    <location>
        <position position="255"/>
    </location>
</feature>
<keyword evidence="1" id="KW-1133">Transmembrane helix</keyword>
<sequence>MVIRTSRRHPIPGGAADALVLDLLPTTAASTISANLEQLVERAGALPAVARELLLLASAVYVGDKVTPRDDAPDRWTRSFTVHAPASDPAVWETATSDLREALQFLTGDHWDLRWRQEPTTIHRVRPRMRSRYDAVCLFSGGLDSFAGAIDLLEDPARPRVLLIGHYDSAHTPGPQQRLAEALRAAYGDARLRLLQIRVRPAPRSQAQAAPLPAGREPSTRSRSLLFIALGIAAAAAIGPGVPLYVPENGFIALN</sequence>
<reference evidence="2 3" key="1">
    <citation type="submission" date="2015-09" db="EMBL/GenBank/DDBJ databases">
        <title>Draft genome sequence of Kouleothrix aurantiaca JCM 19913.</title>
        <authorList>
            <person name="Hemp J."/>
        </authorList>
    </citation>
    <scope>NUCLEOTIDE SEQUENCE [LARGE SCALE GENOMIC DNA]</scope>
    <source>
        <strain evidence="2 3">COM-B</strain>
    </source>
</reference>
<keyword evidence="3" id="KW-1185">Reference proteome</keyword>
<dbReference type="Gene3D" id="3.40.50.620">
    <property type="entry name" value="HUPs"/>
    <property type="match status" value="1"/>
</dbReference>
<keyword evidence="1" id="KW-0472">Membrane</keyword>
<gene>
    <name evidence="2" type="ORF">SE17_32685</name>
</gene>
<dbReference type="InterPro" id="IPR014729">
    <property type="entry name" value="Rossmann-like_a/b/a_fold"/>
</dbReference>